<evidence type="ECO:0000256" key="4">
    <source>
        <dbReference type="ARBA" id="ARBA00022801"/>
    </source>
</evidence>
<comment type="caution">
    <text evidence="8">The sequence shown here is derived from an EMBL/GenBank/DDBJ whole genome shotgun (WGS) entry which is preliminary data.</text>
</comment>
<evidence type="ECO:0000256" key="6">
    <source>
        <dbReference type="PIRSR" id="PIRSR623088-3"/>
    </source>
</evidence>
<dbReference type="Pfam" id="PF00233">
    <property type="entry name" value="PDEase_I"/>
    <property type="match status" value="1"/>
</dbReference>
<dbReference type="Proteomes" id="UP000218231">
    <property type="component" value="Unassembled WGS sequence"/>
</dbReference>
<evidence type="ECO:0000256" key="1">
    <source>
        <dbReference type="ARBA" id="ARBA00001968"/>
    </source>
</evidence>
<protein>
    <recommendedName>
        <fullName evidence="7">PDEase domain-containing protein</fullName>
    </recommendedName>
</protein>
<proteinExistence type="inferred from homology"/>
<feature type="binding site" evidence="6">
    <location>
        <position position="144"/>
    </location>
    <ligand>
        <name>Zn(2+)</name>
        <dbReference type="ChEBI" id="CHEBI:29105"/>
        <label>1</label>
    </ligand>
</feature>
<evidence type="ECO:0000313" key="8">
    <source>
        <dbReference type="EMBL" id="PAV86338.1"/>
    </source>
</evidence>
<keyword evidence="4" id="KW-0378">Hydrolase</keyword>
<dbReference type="EMBL" id="LIAE01006680">
    <property type="protein sequence ID" value="PAV86338.1"/>
    <property type="molecule type" value="Genomic_DNA"/>
</dbReference>
<comment type="similarity">
    <text evidence="2">Belongs to the cyclic nucleotide phosphodiesterase family.</text>
</comment>
<dbReference type="InterPro" id="IPR002073">
    <property type="entry name" value="PDEase_catalytic_dom"/>
</dbReference>
<dbReference type="InterPro" id="IPR003607">
    <property type="entry name" value="HD/PDEase_dom"/>
</dbReference>
<dbReference type="OrthoDB" id="295473at2759"/>
<dbReference type="SUPFAM" id="SSF109604">
    <property type="entry name" value="HD-domain/PDEase-like"/>
    <property type="match status" value="1"/>
</dbReference>
<keyword evidence="3 6" id="KW-0479">Metal-binding</keyword>
<reference evidence="8 9" key="1">
    <citation type="journal article" date="2017" name="Curr. Biol.">
        <title>Genome architecture and evolution of a unichromosomal asexual nematode.</title>
        <authorList>
            <person name="Fradin H."/>
            <person name="Zegar C."/>
            <person name="Gutwein M."/>
            <person name="Lucas J."/>
            <person name="Kovtun M."/>
            <person name="Corcoran D."/>
            <person name="Baugh L.R."/>
            <person name="Kiontke K."/>
            <person name="Gunsalus K."/>
            <person name="Fitch D.H."/>
            <person name="Piano F."/>
        </authorList>
    </citation>
    <scope>NUCLEOTIDE SEQUENCE [LARGE SCALE GENOMIC DNA]</scope>
    <source>
        <strain evidence="8">PF1309</strain>
    </source>
</reference>
<dbReference type="PROSITE" id="PS00126">
    <property type="entry name" value="PDEASE_I_1"/>
    <property type="match status" value="1"/>
</dbReference>
<feature type="domain" description="PDEase" evidence="7">
    <location>
        <begin position="39"/>
        <end position="336"/>
    </location>
</feature>
<dbReference type="CDD" id="cd00077">
    <property type="entry name" value="HDc"/>
    <property type="match status" value="1"/>
</dbReference>
<dbReference type="AlphaFoldDB" id="A0A2A2LJV6"/>
<dbReference type="PROSITE" id="PS51845">
    <property type="entry name" value="PDEASE_I_2"/>
    <property type="match status" value="1"/>
</dbReference>
<keyword evidence="9" id="KW-1185">Reference proteome</keyword>
<gene>
    <name evidence="8" type="ORF">WR25_14656</name>
</gene>
<evidence type="ECO:0000256" key="5">
    <source>
        <dbReference type="PIRSR" id="PIRSR623088-1"/>
    </source>
</evidence>
<dbReference type="InterPro" id="IPR023174">
    <property type="entry name" value="PDEase_CS"/>
</dbReference>
<feature type="active site" description="Proton donor" evidence="5">
    <location>
        <position position="140"/>
    </location>
</feature>
<comment type="cofactor">
    <cofactor evidence="1">
        <name>a divalent metal cation</name>
        <dbReference type="ChEBI" id="CHEBI:60240"/>
    </cofactor>
</comment>
<dbReference type="InterPro" id="IPR036971">
    <property type="entry name" value="PDEase_catalytic_dom_sf"/>
</dbReference>
<feature type="binding site" evidence="6">
    <location>
        <position position="308"/>
    </location>
    <ligand>
        <name>Zn(2+)</name>
        <dbReference type="ChEBI" id="CHEBI:29105"/>
        <label>1</label>
    </ligand>
</feature>
<organism evidence="8 9">
    <name type="scientific">Diploscapter pachys</name>
    <dbReference type="NCBI Taxonomy" id="2018661"/>
    <lineage>
        <taxon>Eukaryota</taxon>
        <taxon>Metazoa</taxon>
        <taxon>Ecdysozoa</taxon>
        <taxon>Nematoda</taxon>
        <taxon>Chromadorea</taxon>
        <taxon>Rhabditida</taxon>
        <taxon>Rhabditina</taxon>
        <taxon>Rhabditomorpha</taxon>
        <taxon>Rhabditoidea</taxon>
        <taxon>Rhabditidae</taxon>
        <taxon>Diploscapter</taxon>
    </lineage>
</organism>
<dbReference type="Gene3D" id="1.10.1300.10">
    <property type="entry name" value="3'5'-cyclic nucleotide phosphodiesterase, catalytic domain"/>
    <property type="match status" value="1"/>
</dbReference>
<dbReference type="PANTHER" id="PTHR11347">
    <property type="entry name" value="CYCLIC NUCLEOTIDE PHOSPHODIESTERASE"/>
    <property type="match status" value="1"/>
</dbReference>
<accession>A0A2A2LJV6</accession>
<dbReference type="InterPro" id="IPR023088">
    <property type="entry name" value="PDEase"/>
</dbReference>
<dbReference type="GO" id="GO:0046872">
    <property type="term" value="F:metal ion binding"/>
    <property type="evidence" value="ECO:0007669"/>
    <property type="project" value="UniProtKB-KW"/>
</dbReference>
<feature type="binding site" evidence="6">
    <location>
        <position position="181"/>
    </location>
    <ligand>
        <name>Zn(2+)</name>
        <dbReference type="ChEBI" id="CHEBI:29105"/>
        <label>2</label>
    </ligand>
</feature>
<sequence length="336" mass="38647">MPTQLIFFSAYAFRVVPSSDSPILHSTSHDSCLLYQKVLSAQGRTHMATELVVQGNQFLVSEDEIRRLLAEPVHEWRFFHSDFAQFSFSPRSIGNSQTYEQAALSMFQDLGFVQRYQITKRRLVSFVLRVSKGYREVPYHNWSHAFAVAHFCWLCLRTETARRGLDELERFALLIACLCHDIDHRGTTNSFQLQSKTPLAQLYSSEGSVLERHHYAQTVAILQMESCNILENLTNLQYKTVLSHIREVILATDIAVHLQKVDRIQNMVNSKLIFAFFQNVIGFLLDGYDSFSSDHHYLFRCLMITASDLSDQSKDFRNSKAIAVSFTLICKSIVLR</sequence>
<evidence type="ECO:0000259" key="7">
    <source>
        <dbReference type="PROSITE" id="PS51845"/>
    </source>
</evidence>
<evidence type="ECO:0000313" key="9">
    <source>
        <dbReference type="Proteomes" id="UP000218231"/>
    </source>
</evidence>
<feature type="binding site" evidence="6">
    <location>
        <position position="180"/>
    </location>
    <ligand>
        <name>Zn(2+)</name>
        <dbReference type="ChEBI" id="CHEBI:29105"/>
        <label>1</label>
    </ligand>
</feature>
<feature type="binding site" evidence="6">
    <location>
        <position position="181"/>
    </location>
    <ligand>
        <name>Zn(2+)</name>
        <dbReference type="ChEBI" id="CHEBI:29105"/>
        <label>1</label>
    </ligand>
</feature>
<name>A0A2A2LJV6_9BILA</name>
<dbReference type="PRINTS" id="PR00387">
    <property type="entry name" value="PDIESTERASE1"/>
</dbReference>
<dbReference type="STRING" id="2018661.A0A2A2LJV6"/>
<evidence type="ECO:0000256" key="3">
    <source>
        <dbReference type="ARBA" id="ARBA00022723"/>
    </source>
</evidence>
<dbReference type="SMART" id="SM00471">
    <property type="entry name" value="HDc"/>
    <property type="match status" value="1"/>
</dbReference>
<evidence type="ECO:0000256" key="2">
    <source>
        <dbReference type="ARBA" id="ARBA00007648"/>
    </source>
</evidence>
<dbReference type="GO" id="GO:0007165">
    <property type="term" value="P:signal transduction"/>
    <property type="evidence" value="ECO:0007669"/>
    <property type="project" value="InterPro"/>
</dbReference>
<dbReference type="GO" id="GO:0004114">
    <property type="term" value="F:3',5'-cyclic-nucleotide phosphodiesterase activity"/>
    <property type="evidence" value="ECO:0007669"/>
    <property type="project" value="InterPro"/>
</dbReference>